<name>A0A811M738_9POAL</name>
<protein>
    <recommendedName>
        <fullName evidence="2">DUF659 domain-containing protein</fullName>
    </recommendedName>
</protein>
<dbReference type="PANTHER" id="PTHR46951:SF2">
    <property type="entry name" value="BED-TYPE DOMAIN-CONTAINING PROTEIN"/>
    <property type="match status" value="1"/>
</dbReference>
<dbReference type="EMBL" id="CAJGYO010000001">
    <property type="protein sequence ID" value="CAD6202519.1"/>
    <property type="molecule type" value="Genomic_DNA"/>
</dbReference>
<proteinExistence type="predicted"/>
<dbReference type="SUPFAM" id="SSF53098">
    <property type="entry name" value="Ribonuclease H-like"/>
    <property type="match status" value="1"/>
</dbReference>
<evidence type="ECO:0000313" key="4">
    <source>
        <dbReference type="Proteomes" id="UP000604825"/>
    </source>
</evidence>
<dbReference type="PANTHER" id="PTHR46951">
    <property type="entry name" value="BED-TYPE DOMAIN-CONTAINING PROTEIN"/>
    <property type="match status" value="1"/>
</dbReference>
<dbReference type="Proteomes" id="UP000604825">
    <property type="component" value="Unassembled WGS sequence"/>
</dbReference>
<dbReference type="InterPro" id="IPR007021">
    <property type="entry name" value="DUF659"/>
</dbReference>
<organism evidence="3 4">
    <name type="scientific">Miscanthus lutarioriparius</name>
    <dbReference type="NCBI Taxonomy" id="422564"/>
    <lineage>
        <taxon>Eukaryota</taxon>
        <taxon>Viridiplantae</taxon>
        <taxon>Streptophyta</taxon>
        <taxon>Embryophyta</taxon>
        <taxon>Tracheophyta</taxon>
        <taxon>Spermatophyta</taxon>
        <taxon>Magnoliopsida</taxon>
        <taxon>Liliopsida</taxon>
        <taxon>Poales</taxon>
        <taxon>Poaceae</taxon>
        <taxon>PACMAD clade</taxon>
        <taxon>Panicoideae</taxon>
        <taxon>Andropogonodae</taxon>
        <taxon>Andropogoneae</taxon>
        <taxon>Saccharinae</taxon>
        <taxon>Miscanthus</taxon>
    </lineage>
</organism>
<reference evidence="3" key="1">
    <citation type="submission" date="2020-10" db="EMBL/GenBank/DDBJ databases">
        <authorList>
            <person name="Han B."/>
            <person name="Lu T."/>
            <person name="Zhao Q."/>
            <person name="Huang X."/>
            <person name="Zhao Y."/>
        </authorList>
    </citation>
    <scope>NUCLEOTIDE SEQUENCE</scope>
</reference>
<dbReference type="OrthoDB" id="692459at2759"/>
<evidence type="ECO:0000313" key="3">
    <source>
        <dbReference type="EMBL" id="CAD6202519.1"/>
    </source>
</evidence>
<comment type="caution">
    <text evidence="3">The sequence shown here is derived from an EMBL/GenBank/DDBJ whole genome shotgun (WGS) entry which is preliminary data.</text>
</comment>
<feature type="domain" description="DUF659" evidence="2">
    <location>
        <begin position="227"/>
        <end position="379"/>
    </location>
</feature>
<gene>
    <name evidence="3" type="ORF">NCGR_LOCUS807</name>
</gene>
<evidence type="ECO:0000256" key="1">
    <source>
        <dbReference type="SAM" id="MobiDB-lite"/>
    </source>
</evidence>
<accession>A0A811M738</accession>
<sequence length="475" mass="53447">MAFHGSGKGKGKAVAESSGEPSSVACGSSNTYVVTTGGRQIQLKGAIEDTWSHGTPCGKNGFKCGYCSVGQQSGGWTHLTQHLCGLPGNVKSCSHVPPNVKNILLKQVALAKQKKRDVRETCLEKALMEHDYRTTLASLDEESQRQSSLHSFYQNPSSSKAPFNIDLARSKAPSQPLIDIMLSWDSKLKLAWSKFFHANDIPGRKADCPYFQSAVKLSQQLGEVLIPKGKEIDGPLVEHNFNDLKAHMESFREDWDRFGVTPMCDSWTSTSMMCIINFMIFCDGHMFFHKTVNATGEVQNAEFIYGCISKVVEDEIGSKCIIQIVMDNDSNYKRACKMLIAKHRHITWQPCAAHTINLMLKDIGRFNEVEHVVKSAKRISNFFYNNNRFHAMMREMIGGELIRWNATRFGTVFLCLQSFFDRQDEFKAWMLLHLILKNHTVRLLKPGQCFLEKLGGKQTTLLALLPMLQDVYIGC</sequence>
<dbReference type="AlphaFoldDB" id="A0A811M738"/>
<keyword evidence="4" id="KW-1185">Reference proteome</keyword>
<dbReference type="Pfam" id="PF04937">
    <property type="entry name" value="DUF659"/>
    <property type="match status" value="1"/>
</dbReference>
<evidence type="ECO:0000259" key="2">
    <source>
        <dbReference type="Pfam" id="PF04937"/>
    </source>
</evidence>
<feature type="region of interest" description="Disordered" evidence="1">
    <location>
        <begin position="1"/>
        <end position="26"/>
    </location>
</feature>
<dbReference type="InterPro" id="IPR012337">
    <property type="entry name" value="RNaseH-like_sf"/>
</dbReference>